<gene>
    <name evidence="1" type="ORF">THAOC_08021</name>
</gene>
<sequence>MKAKEPAVNYLDRARSCGPWELYLNSNTPSKPGAARELFLQEGARDCISQPTLAPPHPAAFAKRQTLVCGPEAFLAAFLADFIAHCAETRAKDFKQEAIWHLCNEFPLVGSTAIESMFCSSRYSYIKARLALESLRIDPKCSPFLPSARPQIQFVITDTRLLLETCSLQQGSSNLTVRVHQAIKRLQALLGKLTVQCPRECERHGFRLFDIEKLESFFHSMLLRQMQLDEIGADAACDVAYHHTSSSNIESINRHGLLPRDEHQSKGIMPANKHGVTFGTGIYTCEKPK</sequence>
<evidence type="ECO:0000313" key="2">
    <source>
        <dbReference type="Proteomes" id="UP000266841"/>
    </source>
</evidence>
<dbReference type="EMBL" id="AGNL01008315">
    <property type="protein sequence ID" value="EJK70607.1"/>
    <property type="molecule type" value="Genomic_DNA"/>
</dbReference>
<keyword evidence="2" id="KW-1185">Reference proteome</keyword>
<protein>
    <submittedName>
        <fullName evidence="1">Uncharacterized protein</fullName>
    </submittedName>
</protein>
<feature type="non-terminal residue" evidence="1">
    <location>
        <position position="289"/>
    </location>
</feature>
<organism evidence="1 2">
    <name type="scientific">Thalassiosira oceanica</name>
    <name type="common">Marine diatom</name>
    <dbReference type="NCBI Taxonomy" id="159749"/>
    <lineage>
        <taxon>Eukaryota</taxon>
        <taxon>Sar</taxon>
        <taxon>Stramenopiles</taxon>
        <taxon>Ochrophyta</taxon>
        <taxon>Bacillariophyta</taxon>
        <taxon>Coscinodiscophyceae</taxon>
        <taxon>Thalassiosirophycidae</taxon>
        <taxon>Thalassiosirales</taxon>
        <taxon>Thalassiosiraceae</taxon>
        <taxon>Thalassiosira</taxon>
    </lineage>
</organism>
<reference evidence="1 2" key="1">
    <citation type="journal article" date="2012" name="Genome Biol.">
        <title>Genome and low-iron response of an oceanic diatom adapted to chronic iron limitation.</title>
        <authorList>
            <person name="Lommer M."/>
            <person name="Specht M."/>
            <person name="Roy A.S."/>
            <person name="Kraemer L."/>
            <person name="Andreson R."/>
            <person name="Gutowska M.A."/>
            <person name="Wolf J."/>
            <person name="Bergner S.V."/>
            <person name="Schilhabel M.B."/>
            <person name="Klostermeier U.C."/>
            <person name="Beiko R.G."/>
            <person name="Rosenstiel P."/>
            <person name="Hippler M."/>
            <person name="Laroche J."/>
        </authorList>
    </citation>
    <scope>NUCLEOTIDE SEQUENCE [LARGE SCALE GENOMIC DNA]</scope>
    <source>
        <strain evidence="1 2">CCMP1005</strain>
    </source>
</reference>
<evidence type="ECO:0000313" key="1">
    <source>
        <dbReference type="EMBL" id="EJK70607.1"/>
    </source>
</evidence>
<proteinExistence type="predicted"/>
<comment type="caution">
    <text evidence="1">The sequence shown here is derived from an EMBL/GenBank/DDBJ whole genome shotgun (WGS) entry which is preliminary data.</text>
</comment>
<accession>K0TJ52</accession>
<name>K0TJ52_THAOC</name>
<dbReference type="Proteomes" id="UP000266841">
    <property type="component" value="Unassembled WGS sequence"/>
</dbReference>
<dbReference type="Gene3D" id="3.90.228.10">
    <property type="match status" value="1"/>
</dbReference>
<dbReference type="AlphaFoldDB" id="K0TJ52"/>